<dbReference type="Pfam" id="PF21747">
    <property type="entry name" value="YpoC"/>
    <property type="match status" value="1"/>
</dbReference>
<dbReference type="Proteomes" id="UP001589609">
    <property type="component" value="Unassembled WGS sequence"/>
</dbReference>
<dbReference type="EMBL" id="JBHMAF010000017">
    <property type="protein sequence ID" value="MFB9757681.1"/>
    <property type="molecule type" value="Genomic_DNA"/>
</dbReference>
<proteinExistence type="predicted"/>
<reference evidence="2 3" key="1">
    <citation type="submission" date="2024-09" db="EMBL/GenBank/DDBJ databases">
        <authorList>
            <person name="Sun Q."/>
            <person name="Mori K."/>
        </authorList>
    </citation>
    <scope>NUCLEOTIDE SEQUENCE [LARGE SCALE GENOMIC DNA]</scope>
    <source>
        <strain evidence="2 3">JCM 11201</strain>
    </source>
</reference>
<accession>A0ABV5WAR7</accession>
<gene>
    <name evidence="2" type="ORF">ACFFMS_03885</name>
</gene>
<comment type="caution">
    <text evidence="2">The sequence shown here is derived from an EMBL/GenBank/DDBJ whole genome shotgun (WGS) entry which is preliminary data.</text>
</comment>
<sequence>MMQYIAIPDLFFRRPFFGNGERKVGYDETTAFTEIMRHAYFVYDIAAVQLVELYKPWENPEEAISAVLSLWKEAKQEIALLLRQRKRREAEGPMIHFTAHFLSVLHWMNGVGVSSLQDMDQNMWHLPVKPINVGERILFILDGPSHYHSFIQLSELYEEAEKQFLKQMVVKKTCLKRKKTSPL</sequence>
<dbReference type="InterPro" id="IPR048427">
    <property type="entry name" value="YpoC"/>
</dbReference>
<protein>
    <submittedName>
        <fullName evidence="2">YpoC family protein</fullName>
    </submittedName>
</protein>
<evidence type="ECO:0000259" key="1">
    <source>
        <dbReference type="Pfam" id="PF21747"/>
    </source>
</evidence>
<dbReference type="RefSeq" id="WP_379947972.1">
    <property type="nucleotide sequence ID" value="NZ_JBHMAF010000017.1"/>
</dbReference>
<feature type="domain" description="YpoC-like" evidence="1">
    <location>
        <begin position="61"/>
        <end position="172"/>
    </location>
</feature>
<evidence type="ECO:0000313" key="3">
    <source>
        <dbReference type="Proteomes" id="UP001589609"/>
    </source>
</evidence>
<name>A0ABV5WAR7_9BACI</name>
<organism evidence="2 3">
    <name type="scientific">Ectobacillus funiculus</name>
    <dbReference type="NCBI Taxonomy" id="137993"/>
    <lineage>
        <taxon>Bacteria</taxon>
        <taxon>Bacillati</taxon>
        <taxon>Bacillota</taxon>
        <taxon>Bacilli</taxon>
        <taxon>Bacillales</taxon>
        <taxon>Bacillaceae</taxon>
        <taxon>Ectobacillus</taxon>
    </lineage>
</organism>
<evidence type="ECO:0000313" key="2">
    <source>
        <dbReference type="EMBL" id="MFB9757681.1"/>
    </source>
</evidence>
<keyword evidence="3" id="KW-1185">Reference proteome</keyword>